<reference evidence="3 4" key="1">
    <citation type="submission" date="2023-06" db="EMBL/GenBank/DDBJ databases">
        <title>Identification and characterization of antibiotic-resistant Gram-negative bacteria.</title>
        <authorList>
            <person name="Cho G.-S."/>
            <person name="Lee J."/>
            <person name="Tai E."/>
            <person name="Jeong S."/>
            <person name="Kim I."/>
            <person name="Kim B.-E."/>
            <person name="Jeong M.-I."/>
            <person name="Oh K.-K."/>
            <person name="Franz C.M.A.P."/>
        </authorList>
    </citation>
    <scope>NUCLEOTIDE SEQUENCE [LARGE SCALE GENOMIC DNA]</scope>
    <source>
        <strain evidence="3 4">V106_12</strain>
    </source>
</reference>
<dbReference type="PANTHER" id="PTHR33420">
    <property type="entry name" value="FIMBRIAL SUBUNIT ELFA-RELATED"/>
    <property type="match status" value="1"/>
</dbReference>
<evidence type="ECO:0000256" key="1">
    <source>
        <dbReference type="SAM" id="SignalP"/>
    </source>
</evidence>
<proteinExistence type="predicted"/>
<protein>
    <submittedName>
        <fullName evidence="3">Fimbrial protein</fullName>
    </submittedName>
</protein>
<evidence type="ECO:0000313" key="4">
    <source>
        <dbReference type="Proteomes" id="UP001223214"/>
    </source>
</evidence>
<dbReference type="RefSeq" id="WP_285149916.1">
    <property type="nucleotide sequence ID" value="NZ_JASSOM010000069.1"/>
</dbReference>
<dbReference type="Pfam" id="PF00419">
    <property type="entry name" value="Fimbrial"/>
    <property type="match status" value="1"/>
</dbReference>
<dbReference type="Proteomes" id="UP001223214">
    <property type="component" value="Unassembled WGS sequence"/>
</dbReference>
<keyword evidence="1" id="KW-0732">Signal</keyword>
<feature type="domain" description="Fimbrial-type adhesion" evidence="2">
    <location>
        <begin position="34"/>
        <end position="177"/>
    </location>
</feature>
<dbReference type="InterPro" id="IPR036937">
    <property type="entry name" value="Adhesion_dom_fimbrial_sf"/>
</dbReference>
<feature type="chain" id="PRO_5042986198" evidence="1">
    <location>
        <begin position="22"/>
        <end position="180"/>
    </location>
</feature>
<dbReference type="GO" id="GO:0043709">
    <property type="term" value="P:cell adhesion involved in single-species biofilm formation"/>
    <property type="evidence" value="ECO:0007669"/>
    <property type="project" value="TreeGrafter"/>
</dbReference>
<dbReference type="EMBL" id="JASSOM010000069">
    <property type="protein sequence ID" value="MDK9365230.1"/>
    <property type="molecule type" value="Genomic_DNA"/>
</dbReference>
<dbReference type="InterPro" id="IPR050263">
    <property type="entry name" value="Bact_Fimbrial_Adh_Pro"/>
</dbReference>
<dbReference type="PANTHER" id="PTHR33420:SF32">
    <property type="entry name" value="FIMBRIAL-LIKE PROTEIN"/>
    <property type="match status" value="1"/>
</dbReference>
<evidence type="ECO:0000313" key="3">
    <source>
        <dbReference type="EMBL" id="MDK9365230.1"/>
    </source>
</evidence>
<name>A0AAP4FX28_9ENTR</name>
<sequence>MKKSILGLAVSALFVMGAAQASTNPDDISANLTISGTVTPTLSPCTVNLGQSSVDLHADISTLVTQGTSTTPMNTVDLTVTGDEQCADLVSQGKIAYKFLGTADSSMGSVLANTATGEGAASGIGIALYDNAGQNLLINKDTMTATTGAAHLGLGMVKLAGQAANAGAVQGSLTIQIERL</sequence>
<dbReference type="AlphaFoldDB" id="A0AAP4FX28"/>
<dbReference type="SUPFAM" id="SSF49401">
    <property type="entry name" value="Bacterial adhesins"/>
    <property type="match status" value="1"/>
</dbReference>
<accession>A0AAP4FX28</accession>
<feature type="signal peptide" evidence="1">
    <location>
        <begin position="1"/>
        <end position="21"/>
    </location>
</feature>
<comment type="caution">
    <text evidence="3">The sequence shown here is derived from an EMBL/GenBank/DDBJ whole genome shotgun (WGS) entry which is preliminary data.</text>
</comment>
<dbReference type="Gene3D" id="2.60.40.1090">
    <property type="entry name" value="Fimbrial-type adhesion domain"/>
    <property type="match status" value="1"/>
</dbReference>
<dbReference type="GO" id="GO:0009289">
    <property type="term" value="C:pilus"/>
    <property type="evidence" value="ECO:0007669"/>
    <property type="project" value="InterPro"/>
</dbReference>
<evidence type="ECO:0000259" key="2">
    <source>
        <dbReference type="Pfam" id="PF00419"/>
    </source>
</evidence>
<gene>
    <name evidence="3" type="ORF">QQF32_18715</name>
</gene>
<keyword evidence="4" id="KW-1185">Reference proteome</keyword>
<organism evidence="3 4">
    <name type="scientific">Lelliottia wanjuensis</name>
    <dbReference type="NCBI Taxonomy" id="3050585"/>
    <lineage>
        <taxon>Bacteria</taxon>
        <taxon>Pseudomonadati</taxon>
        <taxon>Pseudomonadota</taxon>
        <taxon>Gammaproteobacteria</taxon>
        <taxon>Enterobacterales</taxon>
        <taxon>Enterobacteriaceae</taxon>
        <taxon>Lelliottia</taxon>
    </lineage>
</organism>
<dbReference type="InterPro" id="IPR008966">
    <property type="entry name" value="Adhesion_dom_sf"/>
</dbReference>
<dbReference type="InterPro" id="IPR000259">
    <property type="entry name" value="Adhesion_dom_fimbrial"/>
</dbReference>